<gene>
    <name evidence="1" type="ORF">CARN4_1287</name>
</gene>
<accession>E6Q6X0</accession>
<evidence type="ECO:0000313" key="1">
    <source>
        <dbReference type="EMBL" id="CBI02945.1"/>
    </source>
</evidence>
<comment type="caution">
    <text evidence="1">The sequence shown here is derived from an EMBL/GenBank/DDBJ whole genome shotgun (WGS) entry which is preliminary data.</text>
</comment>
<dbReference type="EMBL" id="CABO01000046">
    <property type="protein sequence ID" value="CBI02945.1"/>
    <property type="molecule type" value="Genomic_DNA"/>
</dbReference>
<name>E6Q6X0_9ZZZZ</name>
<reference evidence="1" key="1">
    <citation type="submission" date="2009-10" db="EMBL/GenBank/DDBJ databases">
        <title>Diversity of trophic interactions inside an arsenic-rich microbial ecosystem.</title>
        <authorList>
            <person name="Bertin P.N."/>
            <person name="Heinrich-Salmeron A."/>
            <person name="Pelletier E."/>
            <person name="Goulhen-Chollet F."/>
            <person name="Arsene-Ploetze F."/>
            <person name="Gallien S."/>
            <person name="Calteau A."/>
            <person name="Vallenet D."/>
            <person name="Casiot C."/>
            <person name="Chane-Woon-Ming B."/>
            <person name="Giloteaux L."/>
            <person name="Barakat M."/>
            <person name="Bonnefoy V."/>
            <person name="Bruneel O."/>
            <person name="Chandler M."/>
            <person name="Cleiss J."/>
            <person name="Duran R."/>
            <person name="Elbaz-Poulichet F."/>
            <person name="Fonknechten N."/>
            <person name="Lauga B."/>
            <person name="Mornico D."/>
            <person name="Ortet P."/>
            <person name="Schaeffer C."/>
            <person name="Siguier P."/>
            <person name="Alexander Thil Smith A."/>
            <person name="Van Dorsselaer A."/>
            <person name="Weissenbach J."/>
            <person name="Medigue C."/>
            <person name="Le Paslier D."/>
        </authorList>
    </citation>
    <scope>NUCLEOTIDE SEQUENCE</scope>
</reference>
<organism evidence="1">
    <name type="scientific">mine drainage metagenome</name>
    <dbReference type="NCBI Taxonomy" id="410659"/>
    <lineage>
        <taxon>unclassified sequences</taxon>
        <taxon>metagenomes</taxon>
        <taxon>ecological metagenomes</taxon>
    </lineage>
</organism>
<protein>
    <submittedName>
        <fullName evidence="1">Uncharacterized protein</fullName>
    </submittedName>
</protein>
<proteinExistence type="predicted"/>
<sequence length="110" mass="12956">MERSVRHFYLSSECIRVPSRPFKLVNFLHGKFYRQIPRSFDDKPKALSTVCLIKLRGRTDCLKFLIRALIVALSPASFPFSGMTRHYRLNPNRASPLFYRMRWFGRGTSQ</sequence>
<dbReference type="AlphaFoldDB" id="E6Q6X0"/>